<gene>
    <name evidence="14" type="ORF">O6P43_026221</name>
</gene>
<comment type="function">
    <text evidence="12">Vacuolar cation/proton exchanger (CAX). Translocates Ca(2+) and other metal ions into vacuoles using the proton gradient formed by H(+)-ATPase and H(+)-pyrophosphatase.</text>
</comment>
<keyword evidence="11 12" id="KW-0472">Membrane</keyword>
<feature type="transmembrane region" description="Helical" evidence="12">
    <location>
        <begin position="93"/>
        <end position="112"/>
    </location>
</feature>
<comment type="subcellular location">
    <subcellularLocation>
        <location evidence="1">Vacuole membrane</location>
        <topology evidence="1">Multi-pass membrane protein</topology>
    </subcellularLocation>
</comment>
<evidence type="ECO:0000313" key="14">
    <source>
        <dbReference type="EMBL" id="KAJ7949967.1"/>
    </source>
</evidence>
<dbReference type="GO" id="GO:0006874">
    <property type="term" value="P:intracellular calcium ion homeostasis"/>
    <property type="evidence" value="ECO:0007669"/>
    <property type="project" value="TreeGrafter"/>
</dbReference>
<dbReference type="KEGG" id="qsa:O6P43_026221"/>
<feature type="domain" description="Sodium/calcium exchanger membrane region" evidence="13">
    <location>
        <begin position="279"/>
        <end position="400"/>
    </location>
</feature>
<evidence type="ECO:0000259" key="13">
    <source>
        <dbReference type="Pfam" id="PF01699"/>
    </source>
</evidence>
<dbReference type="AlphaFoldDB" id="A0AAD7L216"/>
<evidence type="ECO:0000256" key="4">
    <source>
        <dbReference type="ARBA" id="ARBA00022449"/>
    </source>
</evidence>
<dbReference type="Pfam" id="PF01699">
    <property type="entry name" value="Na_Ca_ex"/>
    <property type="match status" value="2"/>
</dbReference>
<evidence type="ECO:0000256" key="9">
    <source>
        <dbReference type="ARBA" id="ARBA00022989"/>
    </source>
</evidence>
<keyword evidence="9 12" id="KW-1133">Transmembrane helix</keyword>
<evidence type="ECO:0000256" key="12">
    <source>
        <dbReference type="RuleBase" id="RU365028"/>
    </source>
</evidence>
<organism evidence="14 15">
    <name type="scientific">Quillaja saponaria</name>
    <name type="common">Soap bark tree</name>
    <dbReference type="NCBI Taxonomy" id="32244"/>
    <lineage>
        <taxon>Eukaryota</taxon>
        <taxon>Viridiplantae</taxon>
        <taxon>Streptophyta</taxon>
        <taxon>Embryophyta</taxon>
        <taxon>Tracheophyta</taxon>
        <taxon>Spermatophyta</taxon>
        <taxon>Magnoliopsida</taxon>
        <taxon>eudicotyledons</taxon>
        <taxon>Gunneridae</taxon>
        <taxon>Pentapetalae</taxon>
        <taxon>rosids</taxon>
        <taxon>fabids</taxon>
        <taxon>Fabales</taxon>
        <taxon>Quillajaceae</taxon>
        <taxon>Quillaja</taxon>
    </lineage>
</organism>
<feature type="transmembrane region" description="Helical" evidence="12">
    <location>
        <begin position="232"/>
        <end position="251"/>
    </location>
</feature>
<dbReference type="GO" id="GO:0009705">
    <property type="term" value="C:plant-type vacuole membrane"/>
    <property type="evidence" value="ECO:0007669"/>
    <property type="project" value="TreeGrafter"/>
</dbReference>
<dbReference type="InterPro" id="IPR004837">
    <property type="entry name" value="NaCa_Exmemb"/>
</dbReference>
<keyword evidence="15" id="KW-1185">Reference proteome</keyword>
<dbReference type="Proteomes" id="UP001163823">
    <property type="component" value="Chromosome 11"/>
</dbReference>
<keyword evidence="4 12" id="KW-0050">Antiport</keyword>
<feature type="transmembrane region" description="Helical" evidence="12">
    <location>
        <begin position="314"/>
        <end position="337"/>
    </location>
</feature>
<feature type="transmembrane region" description="Helical" evidence="12">
    <location>
        <begin position="272"/>
        <end position="294"/>
    </location>
</feature>
<proteinExistence type="inferred from homology"/>
<evidence type="ECO:0000256" key="10">
    <source>
        <dbReference type="ARBA" id="ARBA00023065"/>
    </source>
</evidence>
<feature type="transmembrane region" description="Helical" evidence="12">
    <location>
        <begin position="65"/>
        <end position="87"/>
    </location>
</feature>
<dbReference type="GO" id="GO:0015369">
    <property type="term" value="F:calcium:proton antiporter activity"/>
    <property type="evidence" value="ECO:0007669"/>
    <property type="project" value="UniProtKB-UniRule"/>
</dbReference>
<comment type="similarity">
    <text evidence="2">Belongs to the Ca(2+):cation antiporter (CaCA) (TC 2.A.19) family. Cation/proton exchanger (CAX) subfamily.</text>
</comment>
<evidence type="ECO:0000256" key="11">
    <source>
        <dbReference type="ARBA" id="ARBA00023136"/>
    </source>
</evidence>
<dbReference type="NCBIfam" id="TIGR00378">
    <property type="entry name" value="cax"/>
    <property type="match status" value="1"/>
</dbReference>
<name>A0AAD7L216_QUISA</name>
<evidence type="ECO:0000313" key="15">
    <source>
        <dbReference type="Proteomes" id="UP001163823"/>
    </source>
</evidence>
<feature type="transmembrane region" description="Helical" evidence="12">
    <location>
        <begin position="349"/>
        <end position="374"/>
    </location>
</feature>
<dbReference type="InterPro" id="IPR004713">
    <property type="entry name" value="CaH_exchang"/>
</dbReference>
<evidence type="ECO:0000256" key="6">
    <source>
        <dbReference type="ARBA" id="ARBA00022568"/>
    </source>
</evidence>
<feature type="domain" description="Sodium/calcium exchanger membrane region" evidence="13">
    <location>
        <begin position="93"/>
        <end position="250"/>
    </location>
</feature>
<accession>A0AAD7L216</accession>
<reference evidence="14" key="1">
    <citation type="journal article" date="2023" name="Science">
        <title>Elucidation of the pathway for biosynthesis of saponin adjuvants from the soapbark tree.</title>
        <authorList>
            <person name="Reed J."/>
            <person name="Orme A."/>
            <person name="El-Demerdash A."/>
            <person name="Owen C."/>
            <person name="Martin L.B.B."/>
            <person name="Misra R.C."/>
            <person name="Kikuchi S."/>
            <person name="Rejzek M."/>
            <person name="Martin A.C."/>
            <person name="Harkess A."/>
            <person name="Leebens-Mack J."/>
            <person name="Louveau T."/>
            <person name="Stephenson M.J."/>
            <person name="Osbourn A."/>
        </authorList>
    </citation>
    <scope>NUCLEOTIDE SEQUENCE</scope>
    <source>
        <strain evidence="14">S10</strain>
    </source>
</reference>
<dbReference type="PANTHER" id="PTHR31503:SF1">
    <property type="entry name" value="VACUOLAR CATION_PROTON EXCHANGER 3"/>
    <property type="match status" value="1"/>
</dbReference>
<feature type="transmembrane region" description="Helical" evidence="12">
    <location>
        <begin position="124"/>
        <end position="145"/>
    </location>
</feature>
<comment type="caution">
    <text evidence="12">Lacks conserved residue(s) required for the propagation of feature annotation.</text>
</comment>
<keyword evidence="10 12" id="KW-0406">Ion transport</keyword>
<keyword evidence="5 12" id="KW-0926">Vacuole</keyword>
<dbReference type="NCBIfam" id="TIGR00846">
    <property type="entry name" value="caca2"/>
    <property type="match status" value="1"/>
</dbReference>
<dbReference type="InterPro" id="IPR004798">
    <property type="entry name" value="CAX-like"/>
</dbReference>
<keyword evidence="8 12" id="KW-0106">Calcium</keyword>
<dbReference type="PANTHER" id="PTHR31503">
    <property type="entry name" value="VACUOLAR CALCIUM ION TRANSPORTER"/>
    <property type="match status" value="1"/>
</dbReference>
<keyword evidence="7 12" id="KW-0812">Transmembrane</keyword>
<dbReference type="InterPro" id="IPR044880">
    <property type="entry name" value="NCX_ion-bd_dom_sf"/>
</dbReference>
<evidence type="ECO:0000256" key="7">
    <source>
        <dbReference type="ARBA" id="ARBA00022692"/>
    </source>
</evidence>
<evidence type="ECO:0000256" key="5">
    <source>
        <dbReference type="ARBA" id="ARBA00022554"/>
    </source>
</evidence>
<keyword evidence="3 12" id="KW-0813">Transport</keyword>
<evidence type="ECO:0000256" key="2">
    <source>
        <dbReference type="ARBA" id="ARBA00008248"/>
    </source>
</evidence>
<feature type="transmembrane region" description="Helical" evidence="12">
    <location>
        <begin position="386"/>
        <end position="409"/>
    </location>
</feature>
<dbReference type="Gene3D" id="1.20.1420.30">
    <property type="entry name" value="NCX, central ion-binding region"/>
    <property type="match status" value="1"/>
</dbReference>
<feature type="transmembrane region" description="Helical" evidence="12">
    <location>
        <begin position="193"/>
        <end position="212"/>
    </location>
</feature>
<protein>
    <recommendedName>
        <fullName evidence="12">Vacuolar cation/proton exchanger</fullName>
    </recommendedName>
</protein>
<evidence type="ECO:0000256" key="3">
    <source>
        <dbReference type="ARBA" id="ARBA00022448"/>
    </source>
</evidence>
<sequence length="551" mass="60288">MGSPQDQAILLLESGNLKGSSKEIKHGRTAHNMSSSSLRKKSDLTLVSRVRYGWLRNSLANLQEVILGTKLSVLFPAIPLAIIAQCYGFGRPWVFALSLLALTPLAERISFLTEQIAYFTGPTVGGLLNATCGNATELIIAIFALSENKIDVVKYSLLGSVLSNLLLVLGTSLFCGGIANLRSEQKYDRRQADVNSLLLLLALLCHLLPLLFQYAGASTTLAADSTLNMSRASSVVMLIAYLAYLVFQLWTHRQLFEAQDEDGDDNGSQEEAVIGIWSGIAWLVGMTAVIALLSEYVVGTIEDASESWGLSVSFLSIILLPIVGNAAEHAGAIIFAFKNKLDITLGVALGSATQIAMFVVPLCVIVAWIMGIGMDLNFNLLETGSLSLAILATAFTLQMKLISLTWRILNQQLMQFSELNRHCPFNVTPPTDDENSCIRNPNRLSGLLFIHFHCPHQWESQKFASVLLVDTGSDAFGFPNGEGIANERILYPSAITHGLCRYIDLSECILHLRLSSINCLRCGIGHMEEFISFVCWNKLMKIVVMDSQLHS</sequence>
<dbReference type="EMBL" id="JARAOO010000011">
    <property type="protein sequence ID" value="KAJ7949967.1"/>
    <property type="molecule type" value="Genomic_DNA"/>
</dbReference>
<dbReference type="FunFam" id="1.20.1420.30:FF:000020">
    <property type="entry name" value="Vacuolar cation/proton exchanger"/>
    <property type="match status" value="1"/>
</dbReference>
<feature type="transmembrane region" description="Helical" evidence="12">
    <location>
        <begin position="157"/>
        <end position="181"/>
    </location>
</feature>
<keyword evidence="6 12" id="KW-0109">Calcium transport</keyword>
<evidence type="ECO:0000256" key="1">
    <source>
        <dbReference type="ARBA" id="ARBA00004128"/>
    </source>
</evidence>
<comment type="caution">
    <text evidence="14">The sequence shown here is derived from an EMBL/GenBank/DDBJ whole genome shotgun (WGS) entry which is preliminary data.</text>
</comment>
<evidence type="ECO:0000256" key="8">
    <source>
        <dbReference type="ARBA" id="ARBA00022837"/>
    </source>
</evidence>